<feature type="coiled-coil region" evidence="1">
    <location>
        <begin position="864"/>
        <end position="915"/>
    </location>
</feature>
<organism evidence="2 3">
    <name type="scientific">Tritrichomonas musculus</name>
    <dbReference type="NCBI Taxonomy" id="1915356"/>
    <lineage>
        <taxon>Eukaryota</taxon>
        <taxon>Metamonada</taxon>
        <taxon>Parabasalia</taxon>
        <taxon>Tritrichomonadida</taxon>
        <taxon>Tritrichomonadidae</taxon>
        <taxon>Tritrichomonas</taxon>
    </lineage>
</organism>
<evidence type="ECO:0008006" key="4">
    <source>
        <dbReference type="Google" id="ProtNLM"/>
    </source>
</evidence>
<feature type="coiled-coil region" evidence="1">
    <location>
        <begin position="765"/>
        <end position="807"/>
    </location>
</feature>
<keyword evidence="1" id="KW-0175">Coiled coil</keyword>
<evidence type="ECO:0000256" key="1">
    <source>
        <dbReference type="SAM" id="Coils"/>
    </source>
</evidence>
<gene>
    <name evidence="2" type="ORF">M9Y10_039810</name>
</gene>
<feature type="coiled-coil region" evidence="1">
    <location>
        <begin position="446"/>
        <end position="543"/>
    </location>
</feature>
<keyword evidence="3" id="KW-1185">Reference proteome</keyword>
<evidence type="ECO:0000313" key="2">
    <source>
        <dbReference type="EMBL" id="KAK8836179.1"/>
    </source>
</evidence>
<feature type="coiled-coil region" evidence="1">
    <location>
        <begin position="594"/>
        <end position="737"/>
    </location>
</feature>
<dbReference type="Gene3D" id="3.60.21.10">
    <property type="match status" value="1"/>
</dbReference>
<evidence type="ECO:0000313" key="3">
    <source>
        <dbReference type="Proteomes" id="UP001470230"/>
    </source>
</evidence>
<accession>A0ABR2GQH6</accession>
<dbReference type="Proteomes" id="UP001470230">
    <property type="component" value="Unassembled WGS sequence"/>
</dbReference>
<protein>
    <recommendedName>
        <fullName evidence="4">Calcineurin-like phosphoesterase domain-containing protein</fullName>
    </recommendedName>
</protein>
<dbReference type="InterPro" id="IPR029052">
    <property type="entry name" value="Metallo-depent_PP-like"/>
</dbReference>
<comment type="caution">
    <text evidence="2">The sequence shown here is derived from an EMBL/GenBank/DDBJ whole genome shotgun (WGS) entry which is preliminary data.</text>
</comment>
<name>A0ABR2GQH6_9EUKA</name>
<dbReference type="EMBL" id="JAPFFF010000067">
    <property type="protein sequence ID" value="KAK8836179.1"/>
    <property type="molecule type" value="Genomic_DNA"/>
</dbReference>
<sequence>MNYEYLTLKEEKLKLEVDNLKLKKENLKLRQINDQLLPTNNIKIREENKEQEPKIINPDFDIYHNQLTMNDSLENELKEKKQHILKLKNKIVRLKAQYNQKIDEFVLKNKENEATIERLQSDIPQIIKQISESQNNESKITRENDQLKEKIKTQKILYKKKIIELTQLNEQNESIIKSLNEQIDHIKSQTDLIEQQKEEEMKIDNLLLYNQTKNFSLQSQLLIEKKEERIQILEEEISNLKKQQSSSLHEKDQMYQQMDELNNKNQALISQYEGQIKDLIQQNDELKMKILQQQTKNDQIDQLTQKVQELNDKNKALKIQFKEKLKEKELKIQSFENSHQQSNEQIDQINQQIRELNIKNESLINQYEDQLKELMNKNNEKDYKIKAFEITQQQSIEQINQLNQRIIKQHNKIQSLKSRCIEKVNEITRQTSEKVTKIKTTDSQNNQQSRDEINIYKHRIKELMDKNEDLKQKFKLLQNQFNIQNNQFHQVIVDHKTKKGVIDEKERLINDLKIIINRNQDEINRMKSELANLNKQKKLFERNNKKIFDLIYSYKQQNFEMDDLIKIIEKSENGIILSDSDEKLSDSDENKSNEKNDEKMIENLNEKVEKLKAKLTRSIENVQNEKNKNLELNEKIKKLEKNNKEINDQDQNIIYQLKNEIKEKELKIEELNKSILIIQNENNQNQNEESSLLLKLPKEIENNNEQRNEIEDLKNQILIMQNKHKEILEKINEEQNNQNEDMFEPTSLASNVNIENNEKMTKEIYDEQNKRNENLNKQTSTIENVNIESQNENIENIEQLTKDIYKEQNKKNEGFIKKASTIENVNIESQNEFNENIEKLEIDKQTSLTQKANFESQIERNEILAQLAKEKAIYEEQKKIIEELKQVIVKLKSELQNYEELNNQKDEQIEQLNNELHYKQTVEKDVNITLEITDETKQKIDQINSLNLNDNDKKYESDIHTFRMCIDNRPICIAIGDIEGDIEKLRPIYNLIKSNPTLNFIFIGDLFDDISDSYEHSNENFECLSLLSEFFFPEDRISFKLDHAVDSEEANKVSLPSSFKNIVFKEEDFDNIESRVKFIAGNSECDTLMDLKSNSKNDKSNPDSYCFGKKQWKKRISFKNMCLLYRYFKSCFGIITMKNKEVNKTDMIDTIIFRHSPDLMKKYKNDIIIQNPSQKIIDSSNKFILVTGHSRKFGLSNSSNPKAPTYIVDTSTNDYKRKKDKKEQIRARNDKRLAVISKNEEKGFEIKAFSLPYDFNKV</sequence>
<proteinExistence type="predicted"/>
<feature type="coiled-coil region" evidence="1">
    <location>
        <begin position="70"/>
        <end position="419"/>
    </location>
</feature>
<reference evidence="2 3" key="1">
    <citation type="submission" date="2024-04" db="EMBL/GenBank/DDBJ databases">
        <title>Tritrichomonas musculus Genome.</title>
        <authorList>
            <person name="Alves-Ferreira E."/>
            <person name="Grigg M."/>
            <person name="Lorenzi H."/>
            <person name="Galac M."/>
        </authorList>
    </citation>
    <scope>NUCLEOTIDE SEQUENCE [LARGE SCALE GENOMIC DNA]</scope>
    <source>
        <strain evidence="2 3">EAF2021</strain>
    </source>
</reference>